<evidence type="ECO:0000313" key="1">
    <source>
        <dbReference type="Proteomes" id="UP000887565"/>
    </source>
</evidence>
<sequence length="66" mass="7523">MTVSSTFHETEATFFNDELTTSNYLPYNLVLSSPNARKFTSNSIFVFQTQINKLSLIAKKVTDKKN</sequence>
<protein>
    <submittedName>
        <fullName evidence="2">Uncharacterized protein</fullName>
    </submittedName>
</protein>
<dbReference type="Proteomes" id="UP000887565">
    <property type="component" value="Unplaced"/>
</dbReference>
<accession>A0A915KPE9</accession>
<evidence type="ECO:0000313" key="2">
    <source>
        <dbReference type="WBParaSite" id="nRc.2.0.1.t40329-RA"/>
    </source>
</evidence>
<dbReference type="AlphaFoldDB" id="A0A915KPE9"/>
<keyword evidence="1" id="KW-1185">Reference proteome</keyword>
<organism evidence="1 2">
    <name type="scientific">Romanomermis culicivorax</name>
    <name type="common">Nematode worm</name>
    <dbReference type="NCBI Taxonomy" id="13658"/>
    <lineage>
        <taxon>Eukaryota</taxon>
        <taxon>Metazoa</taxon>
        <taxon>Ecdysozoa</taxon>
        <taxon>Nematoda</taxon>
        <taxon>Enoplea</taxon>
        <taxon>Dorylaimia</taxon>
        <taxon>Mermithida</taxon>
        <taxon>Mermithoidea</taxon>
        <taxon>Mermithidae</taxon>
        <taxon>Romanomermis</taxon>
    </lineage>
</organism>
<proteinExistence type="predicted"/>
<dbReference type="WBParaSite" id="nRc.2.0.1.t40329-RA">
    <property type="protein sequence ID" value="nRc.2.0.1.t40329-RA"/>
    <property type="gene ID" value="nRc.2.0.1.g40329"/>
</dbReference>
<reference evidence="2" key="1">
    <citation type="submission" date="2022-11" db="UniProtKB">
        <authorList>
            <consortium name="WormBaseParasite"/>
        </authorList>
    </citation>
    <scope>IDENTIFICATION</scope>
</reference>
<name>A0A915KPE9_ROMCU</name>